<gene>
    <name evidence="1" type="ORF">L6164_019612</name>
</gene>
<evidence type="ECO:0000313" key="1">
    <source>
        <dbReference type="EMBL" id="KAI4327112.1"/>
    </source>
</evidence>
<keyword evidence="2" id="KW-1185">Reference proteome</keyword>
<organism evidence="1 2">
    <name type="scientific">Bauhinia variegata</name>
    <name type="common">Purple orchid tree</name>
    <name type="synonym">Phanera variegata</name>
    <dbReference type="NCBI Taxonomy" id="167791"/>
    <lineage>
        <taxon>Eukaryota</taxon>
        <taxon>Viridiplantae</taxon>
        <taxon>Streptophyta</taxon>
        <taxon>Embryophyta</taxon>
        <taxon>Tracheophyta</taxon>
        <taxon>Spermatophyta</taxon>
        <taxon>Magnoliopsida</taxon>
        <taxon>eudicotyledons</taxon>
        <taxon>Gunneridae</taxon>
        <taxon>Pentapetalae</taxon>
        <taxon>rosids</taxon>
        <taxon>fabids</taxon>
        <taxon>Fabales</taxon>
        <taxon>Fabaceae</taxon>
        <taxon>Cercidoideae</taxon>
        <taxon>Cercideae</taxon>
        <taxon>Bauhiniinae</taxon>
        <taxon>Bauhinia</taxon>
    </lineage>
</organism>
<protein>
    <submittedName>
        <fullName evidence="1">Uncharacterized protein</fullName>
    </submittedName>
</protein>
<comment type="caution">
    <text evidence="1">The sequence shown here is derived from an EMBL/GenBank/DDBJ whole genome shotgun (WGS) entry which is preliminary data.</text>
</comment>
<proteinExistence type="predicted"/>
<evidence type="ECO:0000313" key="2">
    <source>
        <dbReference type="Proteomes" id="UP000828941"/>
    </source>
</evidence>
<sequence>MIWLLKSSGTTTLKQAKQQKVMNGSASKLKQLILGTTSGTEVATSVQIDLPFFFRKKKLSRHARSLLGSAHGHVERTVTTNAGDAVEDIAEMDYAQPHKKPPIHNEKP</sequence>
<accession>A0ACB9MSL5</accession>
<name>A0ACB9MSL5_BAUVA</name>
<dbReference type="Proteomes" id="UP000828941">
    <property type="component" value="Chromosome 8"/>
</dbReference>
<dbReference type="EMBL" id="CM039433">
    <property type="protein sequence ID" value="KAI4327112.1"/>
    <property type="molecule type" value="Genomic_DNA"/>
</dbReference>
<reference evidence="1 2" key="1">
    <citation type="journal article" date="2022" name="DNA Res.">
        <title>Chromosomal-level genome assembly of the orchid tree Bauhinia variegata (Leguminosae; Cercidoideae) supports the allotetraploid origin hypothesis of Bauhinia.</title>
        <authorList>
            <person name="Zhong Y."/>
            <person name="Chen Y."/>
            <person name="Zheng D."/>
            <person name="Pang J."/>
            <person name="Liu Y."/>
            <person name="Luo S."/>
            <person name="Meng S."/>
            <person name="Qian L."/>
            <person name="Wei D."/>
            <person name="Dai S."/>
            <person name="Zhou R."/>
        </authorList>
    </citation>
    <scope>NUCLEOTIDE SEQUENCE [LARGE SCALE GENOMIC DNA]</scope>
    <source>
        <strain evidence="1">BV-YZ2020</strain>
    </source>
</reference>